<dbReference type="Gene3D" id="3.40.50.300">
    <property type="entry name" value="P-loop containing nucleotide triphosphate hydrolases"/>
    <property type="match status" value="1"/>
</dbReference>
<organism evidence="1 2">
    <name type="scientific">Xanthocytophaga flava</name>
    <dbReference type="NCBI Taxonomy" id="3048013"/>
    <lineage>
        <taxon>Bacteria</taxon>
        <taxon>Pseudomonadati</taxon>
        <taxon>Bacteroidota</taxon>
        <taxon>Cytophagia</taxon>
        <taxon>Cytophagales</taxon>
        <taxon>Rhodocytophagaceae</taxon>
        <taxon>Xanthocytophaga</taxon>
    </lineage>
</organism>
<protein>
    <submittedName>
        <fullName evidence="1">Uncharacterized protein</fullName>
    </submittedName>
</protein>
<sequence>MVIRSKGKDLPVQSLDLNKAQLRILSCGAKEAVFNGPRGVGKSTGIAWLVKEIVEKMPRASWGICGNTYMGILTRTLPTTVAGLEKLGYIKDVHFFVGRRAPEQLRWPMPLTPPLKFDHFIHFYNGTGFHLISQDKGGGSARGLSLDGVITDEALMINKEQFDQDVVPTLRANLRRFGHIPFHKGQFHFTSMPYGNEGKWILDFGNYYERQDNYDFIYLRNEIIKLQLQFLDNPDRNFRIRTWEQLQKLEKECIFYRQKRGKEKGKFYMEASAFDNLKNIGLDYYSRERAKAASEFTFQVEYLGKRTDKIEGGFYPYLSDQHRYSTYDNEYLHSLEYDLEKVGLIDSRADSDCISTQELWLSSDWGSKINCLTIGQTREDGFDFIKAMHVKTPQILDDVAKQFCAYYKYHLKKVVNFVYDHTGNTQMANSKLTYAEQFAKILEEHGWTVYMLTKGAATSHNEKYMLWSRILKENDPRLPKIRFNKNNCKYLLISMDNAPAKDGKNGIEKVKASEKSDTIPQETATHFSDTADLVVCHLYGDLLDNEIPFMGNVMG</sequence>
<accession>A0AAE3QJ44</accession>
<dbReference type="RefSeq" id="WP_313976849.1">
    <property type="nucleotide sequence ID" value="NZ_JASJOS010000003.1"/>
</dbReference>
<dbReference type="EMBL" id="JASJOS010000003">
    <property type="protein sequence ID" value="MDJ1480277.1"/>
    <property type="molecule type" value="Genomic_DNA"/>
</dbReference>
<reference evidence="1" key="1">
    <citation type="submission" date="2023-05" db="EMBL/GenBank/DDBJ databases">
        <authorList>
            <person name="Zhang X."/>
        </authorList>
    </citation>
    <scope>NUCLEOTIDE SEQUENCE</scope>
    <source>
        <strain evidence="1">YF14B1</strain>
    </source>
</reference>
<name>A0AAE3QJ44_9BACT</name>
<evidence type="ECO:0000313" key="2">
    <source>
        <dbReference type="Proteomes" id="UP001241110"/>
    </source>
</evidence>
<evidence type="ECO:0000313" key="1">
    <source>
        <dbReference type="EMBL" id="MDJ1480277.1"/>
    </source>
</evidence>
<proteinExistence type="predicted"/>
<comment type="caution">
    <text evidence="1">The sequence shown here is derived from an EMBL/GenBank/DDBJ whole genome shotgun (WGS) entry which is preliminary data.</text>
</comment>
<dbReference type="InterPro" id="IPR027417">
    <property type="entry name" value="P-loop_NTPase"/>
</dbReference>
<gene>
    <name evidence="1" type="ORF">QNI16_07260</name>
</gene>
<dbReference type="AlphaFoldDB" id="A0AAE3QJ44"/>
<dbReference type="Proteomes" id="UP001241110">
    <property type="component" value="Unassembled WGS sequence"/>
</dbReference>